<dbReference type="PANTHER" id="PTHR10283:SF82">
    <property type="entry name" value="SOLUTE CARRIER FAMILY 13 MEMBER 2"/>
    <property type="match status" value="1"/>
</dbReference>
<keyword evidence="3 6" id="KW-0812">Transmembrane</keyword>
<dbReference type="InterPro" id="IPR001898">
    <property type="entry name" value="SLC13A/DASS"/>
</dbReference>
<evidence type="ECO:0000256" key="5">
    <source>
        <dbReference type="ARBA" id="ARBA00023136"/>
    </source>
</evidence>
<name>A0A6P4IBB6_DROKI</name>
<protein>
    <submittedName>
        <fullName evidence="8">Protein I'm not dead yet-like</fullName>
    </submittedName>
</protein>
<evidence type="ECO:0000256" key="4">
    <source>
        <dbReference type="ARBA" id="ARBA00022989"/>
    </source>
</evidence>
<gene>
    <name evidence="8" type="primary">LOC108076938</name>
</gene>
<reference evidence="7" key="1">
    <citation type="submission" date="2025-05" db="UniProtKB">
        <authorList>
            <consortium name="RefSeq"/>
        </authorList>
    </citation>
    <scope>NUCLEOTIDE SEQUENCE [LARGE SCALE GENOMIC DNA]</scope>
    <source>
        <strain evidence="7">14028-0561.14</strain>
    </source>
</reference>
<feature type="transmembrane region" description="Helical" evidence="6">
    <location>
        <begin position="342"/>
        <end position="362"/>
    </location>
</feature>
<feature type="transmembrane region" description="Helical" evidence="6">
    <location>
        <begin position="499"/>
        <end position="524"/>
    </location>
</feature>
<dbReference type="Proteomes" id="UP001652661">
    <property type="component" value="Chromosome 2L"/>
</dbReference>
<dbReference type="GeneID" id="108076938"/>
<organism evidence="7 8">
    <name type="scientific">Drosophila kikkawai</name>
    <name type="common">Fruit fly</name>
    <dbReference type="NCBI Taxonomy" id="30033"/>
    <lineage>
        <taxon>Eukaryota</taxon>
        <taxon>Metazoa</taxon>
        <taxon>Ecdysozoa</taxon>
        <taxon>Arthropoda</taxon>
        <taxon>Hexapoda</taxon>
        <taxon>Insecta</taxon>
        <taxon>Pterygota</taxon>
        <taxon>Neoptera</taxon>
        <taxon>Endopterygota</taxon>
        <taxon>Diptera</taxon>
        <taxon>Brachycera</taxon>
        <taxon>Muscomorpha</taxon>
        <taxon>Ephydroidea</taxon>
        <taxon>Drosophilidae</taxon>
        <taxon>Drosophila</taxon>
        <taxon>Sophophora</taxon>
    </lineage>
</organism>
<dbReference type="GO" id="GO:0005886">
    <property type="term" value="C:plasma membrane"/>
    <property type="evidence" value="ECO:0007669"/>
    <property type="project" value="TreeGrafter"/>
</dbReference>
<feature type="transmembrane region" description="Helical" evidence="6">
    <location>
        <begin position="98"/>
        <end position="117"/>
    </location>
</feature>
<keyword evidence="5 6" id="KW-0472">Membrane</keyword>
<reference evidence="8" key="2">
    <citation type="submission" date="2025-08" db="UniProtKB">
        <authorList>
            <consortium name="RefSeq"/>
        </authorList>
    </citation>
    <scope>IDENTIFICATION</scope>
    <source>
        <strain evidence="8">14028-0561.14</strain>
        <tissue evidence="8">Whole fly</tissue>
    </source>
</reference>
<accession>A0A6P4IBB6</accession>
<dbReference type="Pfam" id="PF00939">
    <property type="entry name" value="Na_sulph_symp"/>
    <property type="match status" value="1"/>
</dbReference>
<keyword evidence="7" id="KW-1185">Reference proteome</keyword>
<dbReference type="PANTHER" id="PTHR10283">
    <property type="entry name" value="SOLUTE CARRIER FAMILY 13 MEMBER"/>
    <property type="match status" value="1"/>
</dbReference>
<proteinExistence type="inferred from homology"/>
<feature type="transmembrane region" description="Helical" evidence="6">
    <location>
        <begin position="138"/>
        <end position="156"/>
    </location>
</feature>
<dbReference type="GO" id="GO:0015141">
    <property type="term" value="F:succinate transmembrane transporter activity"/>
    <property type="evidence" value="ECO:0007669"/>
    <property type="project" value="TreeGrafter"/>
</dbReference>
<feature type="transmembrane region" description="Helical" evidence="6">
    <location>
        <begin position="203"/>
        <end position="224"/>
    </location>
</feature>
<comment type="similarity">
    <text evidence="2">Belongs to the SLC13A/DASS transporter (TC 2.A.47) family. NADC subfamily.</text>
</comment>
<evidence type="ECO:0000256" key="3">
    <source>
        <dbReference type="ARBA" id="ARBA00022692"/>
    </source>
</evidence>
<evidence type="ECO:0000256" key="1">
    <source>
        <dbReference type="ARBA" id="ARBA00004141"/>
    </source>
</evidence>
<evidence type="ECO:0000256" key="2">
    <source>
        <dbReference type="ARBA" id="ARBA00006772"/>
    </source>
</evidence>
<sequence>MGERVEDYKPGDVPLEETEDRRLFCKFHYKGVLTLLLPIALAPILLGQPVMACRFIYMTVCLYLFFILNLMSRGAVAFAYVVLAPIAGITDSAKVCTAYYTDLILLIYGCSFMAIMVQVSRLHEHLAFIVIRFVGSNIKTLQLFLVAVVFFLAFFANPTASAAFGIKVAQAVMVEYSNSGILKMYSEEKRFEPGSAEYPTFPVIGIYLSLCYTATLAGAVSPFVNPNGSLVDAFAEKLKIEHVMLIMAGPVFLCLCVTILWIQIVFLGLLGGSVKRQLNELAANQNGFEQAIKDRKEALGPWNIYCKLSLAMILLTFIVMHTRKPRIYPGWDDISPDIWSGLSVQSLGLIIFFTAIPANYMFCRYYACRQPESPGTAPSLLPWKAINKFTPWGDILLLGASVCCVFCAKESGLYKAIADAISEPKPGGFLQFLYGACYGTLFTILSPATTLCKIALPVMTSAGNNFALPFATALHNQFLLPTSAPANTIVAGFGNVRPFLFLLAGIVPTIFMMIMITAFTWIFFDSALPQND</sequence>
<dbReference type="OrthoDB" id="7860769at2759"/>
<feature type="transmembrane region" description="Helical" evidence="6">
    <location>
        <begin position="302"/>
        <end position="322"/>
    </location>
</feature>
<keyword evidence="4 6" id="KW-1133">Transmembrane helix</keyword>
<feature type="transmembrane region" description="Helical" evidence="6">
    <location>
        <begin position="244"/>
        <end position="270"/>
    </location>
</feature>
<evidence type="ECO:0000256" key="6">
    <source>
        <dbReference type="SAM" id="Phobius"/>
    </source>
</evidence>
<feature type="transmembrane region" description="Helical" evidence="6">
    <location>
        <begin position="55"/>
        <end position="86"/>
    </location>
</feature>
<feature type="transmembrane region" description="Helical" evidence="6">
    <location>
        <begin position="27"/>
        <end position="46"/>
    </location>
</feature>
<dbReference type="RefSeq" id="XP_017025475.2">
    <property type="nucleotide sequence ID" value="XM_017169986.3"/>
</dbReference>
<evidence type="ECO:0000313" key="8">
    <source>
        <dbReference type="RefSeq" id="XP_017025475.2"/>
    </source>
</evidence>
<dbReference type="GO" id="GO:0015137">
    <property type="term" value="F:citrate transmembrane transporter activity"/>
    <property type="evidence" value="ECO:0007669"/>
    <property type="project" value="TreeGrafter"/>
</dbReference>
<evidence type="ECO:0000313" key="7">
    <source>
        <dbReference type="Proteomes" id="UP001652661"/>
    </source>
</evidence>
<comment type="subcellular location">
    <subcellularLocation>
        <location evidence="1">Membrane</location>
        <topology evidence="1">Multi-pass membrane protein</topology>
    </subcellularLocation>
</comment>